<reference evidence="14" key="1">
    <citation type="submission" date="2022-12" db="EMBL/GenBank/DDBJ databases">
        <authorList>
            <person name="Petersen C."/>
        </authorList>
    </citation>
    <scope>NUCLEOTIDE SEQUENCE</scope>
    <source>
        <strain evidence="14">IBT 15544</strain>
    </source>
</reference>
<keyword evidence="15" id="KW-1185">Reference proteome</keyword>
<dbReference type="PANTHER" id="PTHR46206">
    <property type="entry name" value="CYTOCHROME P450"/>
    <property type="match status" value="1"/>
</dbReference>
<dbReference type="RefSeq" id="XP_058313607.1">
    <property type="nucleotide sequence ID" value="XM_058448196.1"/>
</dbReference>
<reference evidence="14" key="2">
    <citation type="journal article" date="2023" name="IMA Fungus">
        <title>Comparative genomic study of the Penicillium genus elucidates a diverse pangenome and 15 lateral gene transfer events.</title>
        <authorList>
            <person name="Petersen C."/>
            <person name="Sorensen T."/>
            <person name="Nielsen M.R."/>
            <person name="Sondergaard T.E."/>
            <person name="Sorensen J.L."/>
            <person name="Fitzpatrick D.A."/>
            <person name="Frisvad J.C."/>
            <person name="Nielsen K.L."/>
        </authorList>
    </citation>
    <scope>NUCLEOTIDE SEQUENCE</scope>
    <source>
        <strain evidence="14">IBT 15544</strain>
    </source>
</reference>
<evidence type="ECO:0000256" key="10">
    <source>
        <dbReference type="ARBA" id="ARBA00023033"/>
    </source>
</evidence>
<comment type="caution">
    <text evidence="14">The sequence shown here is derived from an EMBL/GenBank/DDBJ whole genome shotgun (WGS) entry which is preliminary data.</text>
</comment>
<dbReference type="PANTHER" id="PTHR46206:SF5">
    <property type="entry name" value="P450, PUTATIVE (EUROFUNG)-RELATED"/>
    <property type="match status" value="1"/>
</dbReference>
<keyword evidence="6 12" id="KW-0479">Metal-binding</keyword>
<evidence type="ECO:0000256" key="13">
    <source>
        <dbReference type="RuleBase" id="RU000461"/>
    </source>
</evidence>
<evidence type="ECO:0000256" key="1">
    <source>
        <dbReference type="ARBA" id="ARBA00001971"/>
    </source>
</evidence>
<keyword evidence="5" id="KW-0812">Transmembrane</keyword>
<dbReference type="GeneID" id="83175496"/>
<accession>A0A9W9TE26</accession>
<dbReference type="SUPFAM" id="SSF48264">
    <property type="entry name" value="Cytochrome P450"/>
    <property type="match status" value="1"/>
</dbReference>
<dbReference type="Pfam" id="PF00067">
    <property type="entry name" value="p450"/>
    <property type="match status" value="1"/>
</dbReference>
<evidence type="ECO:0000256" key="12">
    <source>
        <dbReference type="PIRSR" id="PIRSR602403-1"/>
    </source>
</evidence>
<dbReference type="GO" id="GO:0020037">
    <property type="term" value="F:heme binding"/>
    <property type="evidence" value="ECO:0007669"/>
    <property type="project" value="InterPro"/>
</dbReference>
<dbReference type="InterPro" id="IPR017972">
    <property type="entry name" value="Cyt_P450_CS"/>
</dbReference>
<keyword evidence="8 13" id="KW-0560">Oxidoreductase</keyword>
<dbReference type="InterPro" id="IPR001128">
    <property type="entry name" value="Cyt_P450"/>
</dbReference>
<dbReference type="Gene3D" id="1.10.630.10">
    <property type="entry name" value="Cytochrome P450"/>
    <property type="match status" value="1"/>
</dbReference>
<evidence type="ECO:0008006" key="16">
    <source>
        <dbReference type="Google" id="ProtNLM"/>
    </source>
</evidence>
<evidence type="ECO:0000256" key="3">
    <source>
        <dbReference type="ARBA" id="ARBA00010617"/>
    </source>
</evidence>
<evidence type="ECO:0000313" key="14">
    <source>
        <dbReference type="EMBL" id="KAJ5219034.1"/>
    </source>
</evidence>
<sequence>MNQVELDTYISPSLAHYLVGTCSFVGANFVGLVGERGPLWSWKTALDYPHKTEILQNGYDKHRDFAFQVATVRGWDVCICSETMVAEMQAVPDSIFSLNGFNEEYFQTEYTSPGFVDSKPTVPVPVLAKALAWARQRVSSETDPYFSGLVEELKYGLEMELSDGDVKRDEWQQVNCFQFSSHLMLRLIARLLFGCPLCRDPEAIDLFSRYGAAVPSSGQLIAWLPKIIRPWIGPRCVASRMARQLDGIILDTIKHRRQLGLKEPETITDYLSNWVQSEAAFNLNDLNVAQMLVSVIFGSVHSAGMVLASCLYELSARPEYIEPLRQEVMSALQLGTGWTKETIESLYKLDSFIKESHRHNPLAAASLYRVAKKDFTFQNGLKIPTGTFMYTPNSPLLFDERYYGNGSEFDGMRFYKLGQRSGNPQDYKIAGQLPKSRQFGAGRHTCPGKQLAADSLRLILAYILVNCDIGSKEGRKESDGFTFTSSVSIRARKLSGY</sequence>
<dbReference type="GO" id="GO:0016705">
    <property type="term" value="F:oxidoreductase activity, acting on paired donors, with incorporation or reduction of molecular oxygen"/>
    <property type="evidence" value="ECO:0007669"/>
    <property type="project" value="InterPro"/>
</dbReference>
<organism evidence="14 15">
    <name type="scientific">Penicillium cinerascens</name>
    <dbReference type="NCBI Taxonomy" id="70096"/>
    <lineage>
        <taxon>Eukaryota</taxon>
        <taxon>Fungi</taxon>
        <taxon>Dikarya</taxon>
        <taxon>Ascomycota</taxon>
        <taxon>Pezizomycotina</taxon>
        <taxon>Eurotiomycetes</taxon>
        <taxon>Eurotiomycetidae</taxon>
        <taxon>Eurotiales</taxon>
        <taxon>Aspergillaceae</taxon>
        <taxon>Penicillium</taxon>
    </lineage>
</organism>
<evidence type="ECO:0000256" key="6">
    <source>
        <dbReference type="ARBA" id="ARBA00022723"/>
    </source>
</evidence>
<dbReference type="GO" id="GO:0004497">
    <property type="term" value="F:monooxygenase activity"/>
    <property type="evidence" value="ECO:0007669"/>
    <property type="project" value="UniProtKB-KW"/>
</dbReference>
<dbReference type="GO" id="GO:0016020">
    <property type="term" value="C:membrane"/>
    <property type="evidence" value="ECO:0007669"/>
    <property type="project" value="UniProtKB-SubCell"/>
</dbReference>
<evidence type="ECO:0000256" key="11">
    <source>
        <dbReference type="ARBA" id="ARBA00023136"/>
    </source>
</evidence>
<dbReference type="InterPro" id="IPR002403">
    <property type="entry name" value="Cyt_P450_E_grp-IV"/>
</dbReference>
<dbReference type="PRINTS" id="PR00465">
    <property type="entry name" value="EP450IV"/>
</dbReference>
<evidence type="ECO:0000313" key="15">
    <source>
        <dbReference type="Proteomes" id="UP001150904"/>
    </source>
</evidence>
<keyword evidence="4 12" id="KW-0349">Heme</keyword>
<dbReference type="AlphaFoldDB" id="A0A9W9TE26"/>
<dbReference type="InterPro" id="IPR036396">
    <property type="entry name" value="Cyt_P450_sf"/>
</dbReference>
<feature type="binding site" description="axial binding residue" evidence="12">
    <location>
        <position position="446"/>
    </location>
    <ligand>
        <name>heme</name>
        <dbReference type="ChEBI" id="CHEBI:30413"/>
    </ligand>
    <ligandPart>
        <name>Fe</name>
        <dbReference type="ChEBI" id="CHEBI:18248"/>
    </ligandPart>
</feature>
<evidence type="ECO:0000256" key="2">
    <source>
        <dbReference type="ARBA" id="ARBA00004370"/>
    </source>
</evidence>
<dbReference type="GO" id="GO:0005506">
    <property type="term" value="F:iron ion binding"/>
    <property type="evidence" value="ECO:0007669"/>
    <property type="project" value="InterPro"/>
</dbReference>
<comment type="cofactor">
    <cofactor evidence="1 12">
        <name>heme</name>
        <dbReference type="ChEBI" id="CHEBI:30413"/>
    </cofactor>
</comment>
<evidence type="ECO:0000256" key="4">
    <source>
        <dbReference type="ARBA" id="ARBA00022617"/>
    </source>
</evidence>
<protein>
    <recommendedName>
        <fullName evidence="16">Cytochrome P450</fullName>
    </recommendedName>
</protein>
<gene>
    <name evidence="14" type="ORF">N7498_001133</name>
</gene>
<comment type="similarity">
    <text evidence="3 13">Belongs to the cytochrome P450 family.</text>
</comment>
<proteinExistence type="inferred from homology"/>
<dbReference type="PROSITE" id="PS00086">
    <property type="entry name" value="CYTOCHROME_P450"/>
    <property type="match status" value="1"/>
</dbReference>
<keyword evidence="9 12" id="KW-0408">Iron</keyword>
<evidence type="ECO:0000256" key="7">
    <source>
        <dbReference type="ARBA" id="ARBA00022989"/>
    </source>
</evidence>
<dbReference type="CDD" id="cd11041">
    <property type="entry name" value="CYP503A1-like"/>
    <property type="match status" value="1"/>
</dbReference>
<keyword evidence="11" id="KW-0472">Membrane</keyword>
<name>A0A9W9TE26_9EURO</name>
<dbReference type="GO" id="GO:0043386">
    <property type="term" value="P:mycotoxin biosynthetic process"/>
    <property type="evidence" value="ECO:0007669"/>
    <property type="project" value="UniProtKB-ARBA"/>
</dbReference>
<dbReference type="Proteomes" id="UP001150904">
    <property type="component" value="Unassembled WGS sequence"/>
</dbReference>
<evidence type="ECO:0000256" key="9">
    <source>
        <dbReference type="ARBA" id="ARBA00023004"/>
    </source>
</evidence>
<comment type="subcellular location">
    <subcellularLocation>
        <location evidence="2">Membrane</location>
    </subcellularLocation>
</comment>
<keyword evidence="7" id="KW-1133">Transmembrane helix</keyword>
<evidence type="ECO:0000256" key="8">
    <source>
        <dbReference type="ARBA" id="ARBA00023002"/>
    </source>
</evidence>
<dbReference type="OrthoDB" id="1844152at2759"/>
<dbReference type="EMBL" id="JAPQKR010000004">
    <property type="protein sequence ID" value="KAJ5219034.1"/>
    <property type="molecule type" value="Genomic_DNA"/>
</dbReference>
<evidence type="ECO:0000256" key="5">
    <source>
        <dbReference type="ARBA" id="ARBA00022692"/>
    </source>
</evidence>
<keyword evidence="10 13" id="KW-0503">Monooxygenase</keyword>